<dbReference type="PANTHER" id="PTHR36251">
    <property type="entry name" value="FELS-1 PROPHAGE HOST SPECIFICITY PROTEIN-RELATED"/>
    <property type="match status" value="1"/>
</dbReference>
<dbReference type="PANTHER" id="PTHR36251:SF2">
    <property type="entry name" value="GIFSY-2 PROPHAGE HOST SPECIFICITY PROTEIN J, PHAGE LAMBDA"/>
    <property type="match status" value="1"/>
</dbReference>
<dbReference type="InterPro" id="IPR055385">
    <property type="entry name" value="GpJ_HDII-ins2"/>
</dbReference>
<comment type="caution">
    <text evidence="4">The sequence shown here is derived from an EMBL/GenBank/DDBJ whole genome shotgun (WGS) entry which is preliminary data.</text>
</comment>
<dbReference type="InterPro" id="IPR053171">
    <property type="entry name" value="Viral_Tip_Attach_Protein"/>
</dbReference>
<evidence type="ECO:0000259" key="3">
    <source>
        <dbReference type="Pfam" id="PF24801"/>
    </source>
</evidence>
<dbReference type="Proteomes" id="UP001148834">
    <property type="component" value="Unassembled WGS sequence"/>
</dbReference>
<evidence type="ECO:0000259" key="1">
    <source>
        <dbReference type="Pfam" id="PF09327"/>
    </source>
</evidence>
<feature type="domain" description="Tip attachment protein J HDII-ins2" evidence="3">
    <location>
        <begin position="87"/>
        <end position="206"/>
    </location>
</feature>
<protein>
    <submittedName>
        <fullName evidence="4">Phage tail protein</fullName>
    </submittedName>
</protein>
<dbReference type="Pfam" id="PF09327">
    <property type="entry name" value="Phage_Tail_Tip"/>
    <property type="match status" value="1"/>
</dbReference>
<dbReference type="Gene3D" id="2.60.120.260">
    <property type="entry name" value="Galactose-binding domain-like"/>
    <property type="match status" value="1"/>
</dbReference>
<gene>
    <name evidence="4" type="ORF">N5925_01800</name>
</gene>
<dbReference type="EMBL" id="JAODIR010000005">
    <property type="protein sequence ID" value="MDD2167357.1"/>
    <property type="molecule type" value="Genomic_DNA"/>
</dbReference>
<accession>A0AA42JF18</accession>
<evidence type="ECO:0000259" key="2">
    <source>
        <dbReference type="Pfam" id="PF13550"/>
    </source>
</evidence>
<organism evidence="4 5">
    <name type="scientific">Glaesserella parasuis</name>
    <name type="common">Haemophilus parasuis</name>
    <dbReference type="NCBI Taxonomy" id="738"/>
    <lineage>
        <taxon>Bacteria</taxon>
        <taxon>Pseudomonadati</taxon>
        <taxon>Pseudomonadota</taxon>
        <taxon>Gammaproteobacteria</taxon>
        <taxon>Pasteurellales</taxon>
        <taxon>Pasteurellaceae</taxon>
        <taxon>Glaesserella</taxon>
    </lineage>
</organism>
<dbReference type="InterPro" id="IPR015406">
    <property type="entry name" value="GpJ_CSF"/>
</dbReference>
<evidence type="ECO:0000313" key="4">
    <source>
        <dbReference type="EMBL" id="MDD2167357.1"/>
    </source>
</evidence>
<feature type="domain" description="Tip attachment protein J" evidence="2">
    <location>
        <begin position="329"/>
        <end position="493"/>
    </location>
</feature>
<feature type="domain" description="Tip attachment protein J central straight fiber" evidence="1">
    <location>
        <begin position="1230"/>
        <end position="1343"/>
    </location>
</feature>
<dbReference type="Pfam" id="PF13550">
    <property type="entry name" value="Phage-tail_3"/>
    <property type="match status" value="1"/>
</dbReference>
<evidence type="ECO:0000313" key="5">
    <source>
        <dbReference type="Proteomes" id="UP001148834"/>
    </source>
</evidence>
<sequence length="1796" mass="196761">MGGKKGGGGHTPYEAPDNLKSAQRLSAIGLISLGPIRGAVTADQYQSAFFDYTPIKNSKGEWNYQNTLIRYRLGYQDQQPLEDFDASEREVSVGAEVKLEHPISRTVIDPDIDLLRITLGVNALFSQNDQGDTHGTSVHLEILINGQSRQSVTIDGKSSSRFHRSYLIDNLPPRPFTVTVQRITPDSKSQRLQNATFWSSYTEIISTKLSYPNMAIVGIKTDSRYNPSFPNINFLLYGRLVKVPSNYDPDTRTYGSGLWRGDFKLAWTNNPAWVFYDLVTNKLAGLGQRLGDYGIDKFQLYQIAQYCDQQVPDGYGGVEPRMVANLWLTEQRDAYSVISDMASVFRAIVVWNGTQLTAIQDRNADPVCSFTQANVIDGKFNRQYVPLKSIFTAVEVEYADERNNYQKAIEYVADDAMIKRYGYNVKKIVAFACTTRGQARRYGKWVLETSRLEQCTISFSVGREGLQVLPGDIIEIADKSYANVNLGGRVLAINGRTVTLDAPIEVAGEKHLSYLVNDNNGQRLVRRKISQINAQNKSLVTLDSEPTGLQVMDTWALHTPLVSTQRYRVLGVAENEDGSYGITALQHEPQKERIVDEGAVFAPASETLHKVEPQLTHLGVQPTLSGDMKVSWEVTSGNGTVKYDIKVLKDGKLYLFKRDESSSELNLADLANGEYQVTIIARDAQGRMLSEKVQSFTIDNPPAPKNVSVSGGLSDITLSWDFVDEATQTEIWASETNNLANAERIAKITANIYTHNVGPRQTRYYWLRHTRGINVGEWYQQQGLSAETGADIDAELALLNEKLSQNIIEEVFDTAMPARKLEMIKTVARIDNPTENIGHKQLYNEADGKLYIWDGNKYTAKIQAVDLEGKLASSQLDQALVNQLTQASSTANNALSKANTVQSALAQEVTQRTQAIQAETRARTTAISAEATARTQALQAEANARGTAVSRLEQADREKAQLIATTTAKADNALSGLSEERQARIAADNAESQARTALTARVANTEGSVTTLSQSLSTHTRNLSEITQSLNSRVGGINLFSVVNANFVESLMHRLVTKTVISEKDEHFKLVIKDTGVFNIIIDNTLKAYFPTLKLGDKYVLSLEIKASKVGRLARIGVILGDYSTVSESRNVDVNLDWRVIEVPVVVSSIDQQLYQLLLLRFENWQVDDWAEIRNVQLQKGEKATAFSRSSLLTQAELTNHKSTQAEVDRVQSEQLVTHTARLGAAEATISSTSRTVTTLDGKVQSMHTIQAVSIAGNRKALAGISLGSNGGTESSVIVMADKFNVVKNAQDGNVKPMFSVVNNQVAVNGDLIADGAISARMMAANAVQAGTIQAGAINANHLQAGQISADKLAIGLGGNLLYNPIFANPTNHRPDGWFADGMGGSNSRIGVSDNTFDINKNYFHSGLPNERSVLLQVTGSSKTDYSALWQSVNVIPNKWYMASVFLGTWDSIKTELLISFRNQNNAEIKVISKVGTRRNFRNLDLAERVFLKFQIPSDCQKINFIIRCTGVAENVNFSIVRFARPMLEECTEYTKEPSPWQNSGVTAIHGGSIVTNTITAQQMAANTITANEIASNAIATRHLSAKSVNANHIATRTLTADKLNINSLSAISANLGAVTAGTIRGVTITGNTISGNTISGGTISGANITGGTITGTRIEGITIEAQNIIGDVVKVYLGDLGFKNKINIPRSNRKRIALLMPVLLVHSSYWVSNTRGNEDNSYWSTTSYTYVAVHINGQIAFNASTAGLSNGMNRVVPMHGIISLPENTDITLSLIYNNGDAISSGTPFVFFVTNA</sequence>
<name>A0AA42JF18_GLAPU</name>
<dbReference type="InterPro" id="IPR032876">
    <property type="entry name" value="J_dom"/>
</dbReference>
<dbReference type="Pfam" id="PF24801">
    <property type="entry name" value="FNIII-A_GpJ"/>
    <property type="match status" value="1"/>
</dbReference>
<reference evidence="4" key="1">
    <citation type="submission" date="2022-09" db="EMBL/GenBank/DDBJ databases">
        <title>Molecular characterization of Glaesserella parasuis strains circulating in commercial swine farms using whole-genome sequencing.</title>
        <authorList>
            <person name="Mugabi R."/>
            <person name="Clavijo M."/>
            <person name="Li G."/>
        </authorList>
    </citation>
    <scope>NUCLEOTIDE SEQUENCE</scope>
    <source>
        <strain evidence="4">0435-53</strain>
    </source>
</reference>
<proteinExistence type="predicted"/>